<feature type="transmembrane region" description="Helical" evidence="6">
    <location>
        <begin position="751"/>
        <end position="772"/>
    </location>
</feature>
<dbReference type="PANTHER" id="PTHR30572:SF18">
    <property type="entry name" value="ABC-TYPE MACROLIDE FAMILY EXPORT SYSTEM PERMEASE COMPONENT 2"/>
    <property type="match status" value="1"/>
</dbReference>
<dbReference type="Pfam" id="PF12704">
    <property type="entry name" value="MacB_PCD"/>
    <property type="match status" value="2"/>
</dbReference>
<proteinExistence type="predicted"/>
<dbReference type="Proteomes" id="UP001168528">
    <property type="component" value="Unassembled WGS sequence"/>
</dbReference>
<sequence length="871" mass="98727">MKPVNYPQPPRWAERLLEWLAADHLLEEVQGDLQELFEKRLQQHSVRKARLFYVLDLLRLIHPRLWRKKTSAYPPLNPIDMLQHYLLLSYRNFTRFKSSFFINLIGLSTGLACTLLIYLWVRDELLMDTFYEKDEQLYQVLENRESAEGLVTFWTTSGPTATSLTEDMPEVQYAATLLGGRDRYVEATFSVGEKNIKAKGGYASKDYFRVFSHQFLSGNASTVLADKNAIVLSETLAKNLFGTTENVVGKSVEVDHDKVFQVSGVYKDAPTHSSQQLDFILSFEKFVEENDWAYAWGNTAPFTYLLLKPGTDIGAFNRKIAGYVKTKTEGQITHRTMFLKRFSENYLYGKYENGVLVGGRIEYVKLFSIIALFILVIACINFMNLSTAKASRRLKEVGVRKTIGANRLSLVYQYMGESLLMAFLAMLASLSIVMLFLPTFNKITGKELSLSLDPTLITSVLILTVFTGVVAGSYPALYLSGFHPIAMLKGKLPTSMGELWIRKGLVVFQFSLSIILIVAVLVVYKQIEFVQNQHLGYEKENLIYINKEGKLYDKSTQETFIEEVKKLPGIVNASSMGHSLTGHNGGTYGIRWDGKDPNDKTEFESVSVNYGTIETMGVDIQEGRSFSREYGADSAKIIFNEAAIKFMNMKDPIGKVINLYGNDMQIIGVAKDFHFESLHEKVKPLFFRLAPRNTRFIIARASAGKEKEAIEGLQKLYATYNPGFTFEYKFLDQNFQALYEAEQRVASLSKYFAGLAILISCLGLFGLTAFTAERRRKEIGIRKVLGSSQWNIIYLLSREFTKMVLVSILIALPLSYLLLTYWLDNFAFKIDLKAWYFITAGVAALLITWLTVGTQAINAARINPIHTLRSE</sequence>
<keyword evidence="3 6" id="KW-0812">Transmembrane</keyword>
<dbReference type="NCBIfam" id="NF038404">
    <property type="entry name" value="perm_prefix_2"/>
    <property type="match status" value="1"/>
</dbReference>
<dbReference type="InterPro" id="IPR025857">
    <property type="entry name" value="MacB_PCD"/>
</dbReference>
<reference evidence="9" key="1">
    <citation type="submission" date="2023-07" db="EMBL/GenBank/DDBJ databases">
        <title>The genome sequence of Rhodocytophaga aerolata KACC 12507.</title>
        <authorList>
            <person name="Zhang X."/>
        </authorList>
    </citation>
    <scope>NUCLEOTIDE SEQUENCE</scope>
    <source>
        <strain evidence="9">KACC 12507</strain>
    </source>
</reference>
<dbReference type="EMBL" id="JAUKPO010000032">
    <property type="protein sequence ID" value="MDO1450551.1"/>
    <property type="molecule type" value="Genomic_DNA"/>
</dbReference>
<feature type="domain" description="ABC3 transporter permease C-terminal" evidence="7">
    <location>
        <begin position="752"/>
        <end position="864"/>
    </location>
</feature>
<dbReference type="InterPro" id="IPR003838">
    <property type="entry name" value="ABC3_permease_C"/>
</dbReference>
<feature type="domain" description="MacB-like periplasmic core" evidence="8">
    <location>
        <begin position="101"/>
        <end position="321"/>
    </location>
</feature>
<evidence type="ECO:0000256" key="6">
    <source>
        <dbReference type="SAM" id="Phobius"/>
    </source>
</evidence>
<comment type="subcellular location">
    <subcellularLocation>
        <location evidence="1">Cell membrane</location>
        <topology evidence="1">Multi-pass membrane protein</topology>
    </subcellularLocation>
</comment>
<evidence type="ECO:0000256" key="2">
    <source>
        <dbReference type="ARBA" id="ARBA00022475"/>
    </source>
</evidence>
<keyword evidence="2" id="KW-1003">Cell membrane</keyword>
<feature type="transmembrane region" description="Helical" evidence="6">
    <location>
        <begin position="457"/>
        <end position="479"/>
    </location>
</feature>
<accession>A0ABT8RFS7</accession>
<evidence type="ECO:0000313" key="10">
    <source>
        <dbReference type="Proteomes" id="UP001168528"/>
    </source>
</evidence>
<evidence type="ECO:0000256" key="3">
    <source>
        <dbReference type="ARBA" id="ARBA00022692"/>
    </source>
</evidence>
<feature type="transmembrane region" description="Helical" evidence="6">
    <location>
        <begin position="834"/>
        <end position="852"/>
    </location>
</feature>
<feature type="transmembrane region" description="Helical" evidence="6">
    <location>
        <begin position="366"/>
        <end position="385"/>
    </location>
</feature>
<feature type="transmembrane region" description="Helical" evidence="6">
    <location>
        <begin position="803"/>
        <end position="822"/>
    </location>
</feature>
<evidence type="ECO:0000259" key="7">
    <source>
        <dbReference type="Pfam" id="PF02687"/>
    </source>
</evidence>
<comment type="caution">
    <text evidence="9">The sequence shown here is derived from an EMBL/GenBank/DDBJ whole genome shotgun (WGS) entry which is preliminary data.</text>
</comment>
<evidence type="ECO:0000256" key="1">
    <source>
        <dbReference type="ARBA" id="ARBA00004651"/>
    </source>
</evidence>
<name>A0ABT8RFS7_9BACT</name>
<evidence type="ECO:0000256" key="4">
    <source>
        <dbReference type="ARBA" id="ARBA00022989"/>
    </source>
</evidence>
<keyword evidence="5 6" id="KW-0472">Membrane</keyword>
<feature type="transmembrane region" description="Helical" evidence="6">
    <location>
        <begin position="500"/>
        <end position="524"/>
    </location>
</feature>
<protein>
    <submittedName>
        <fullName evidence="9">ABC transporter permease</fullName>
    </submittedName>
</protein>
<keyword evidence="10" id="KW-1185">Reference proteome</keyword>
<dbReference type="PANTHER" id="PTHR30572">
    <property type="entry name" value="MEMBRANE COMPONENT OF TRANSPORTER-RELATED"/>
    <property type="match status" value="1"/>
</dbReference>
<gene>
    <name evidence="9" type="ORF">Q0590_30020</name>
</gene>
<dbReference type="RefSeq" id="WP_302041352.1">
    <property type="nucleotide sequence ID" value="NZ_JAUKPO010000032.1"/>
</dbReference>
<keyword evidence="4 6" id="KW-1133">Transmembrane helix</keyword>
<feature type="domain" description="MacB-like periplasmic core" evidence="8">
    <location>
        <begin position="512"/>
        <end position="674"/>
    </location>
</feature>
<feature type="domain" description="ABC3 transporter permease C-terminal" evidence="7">
    <location>
        <begin position="369"/>
        <end position="482"/>
    </location>
</feature>
<organism evidence="9 10">
    <name type="scientific">Rhodocytophaga aerolata</name>
    <dbReference type="NCBI Taxonomy" id="455078"/>
    <lineage>
        <taxon>Bacteria</taxon>
        <taxon>Pseudomonadati</taxon>
        <taxon>Bacteroidota</taxon>
        <taxon>Cytophagia</taxon>
        <taxon>Cytophagales</taxon>
        <taxon>Rhodocytophagaceae</taxon>
        <taxon>Rhodocytophaga</taxon>
    </lineage>
</organism>
<feature type="transmembrane region" description="Helical" evidence="6">
    <location>
        <begin position="419"/>
        <end position="437"/>
    </location>
</feature>
<dbReference type="InterPro" id="IPR050250">
    <property type="entry name" value="Macrolide_Exporter_MacB"/>
</dbReference>
<dbReference type="Pfam" id="PF02687">
    <property type="entry name" value="FtsX"/>
    <property type="match status" value="2"/>
</dbReference>
<feature type="transmembrane region" description="Helical" evidence="6">
    <location>
        <begin position="100"/>
        <end position="121"/>
    </location>
</feature>
<evidence type="ECO:0000259" key="8">
    <source>
        <dbReference type="Pfam" id="PF12704"/>
    </source>
</evidence>
<evidence type="ECO:0000256" key="5">
    <source>
        <dbReference type="ARBA" id="ARBA00023136"/>
    </source>
</evidence>
<dbReference type="InterPro" id="IPR047699">
    <property type="entry name" value="Permease_put_prefix"/>
</dbReference>
<evidence type="ECO:0000313" key="9">
    <source>
        <dbReference type="EMBL" id="MDO1450551.1"/>
    </source>
</evidence>